<dbReference type="SUPFAM" id="SSF100934">
    <property type="entry name" value="Heat shock protein 70kD (HSP70), C-terminal subdomain"/>
    <property type="match status" value="1"/>
</dbReference>
<dbReference type="GO" id="GO:0005737">
    <property type="term" value="C:cytoplasm"/>
    <property type="evidence" value="ECO:0007669"/>
    <property type="project" value="UniProtKB-SubCell"/>
</dbReference>
<dbReference type="InterPro" id="IPR018181">
    <property type="entry name" value="Heat_shock_70_CS"/>
</dbReference>
<dbReference type="Gene3D" id="3.90.640.10">
    <property type="entry name" value="Actin, Chain A, domain 4"/>
    <property type="match status" value="1"/>
</dbReference>
<dbReference type="AlphaFoldDB" id="A0A9W9C4E5"/>
<accession>A0A9W9C4E5</accession>
<proteinExistence type="inferred from homology"/>
<evidence type="ECO:0000313" key="10">
    <source>
        <dbReference type="EMBL" id="KAJ4342970.1"/>
    </source>
</evidence>
<evidence type="ECO:0000256" key="4">
    <source>
        <dbReference type="ARBA" id="ARBA00022741"/>
    </source>
</evidence>
<dbReference type="PROSITE" id="PS00297">
    <property type="entry name" value="HSP70_1"/>
    <property type="match status" value="1"/>
</dbReference>
<dbReference type="Pfam" id="PF00012">
    <property type="entry name" value="HSP70"/>
    <property type="match status" value="1"/>
</dbReference>
<comment type="caution">
    <text evidence="10">The sequence shown here is derived from an EMBL/GenBank/DDBJ whole genome shotgun (WGS) entry which is preliminary data.</text>
</comment>
<dbReference type="InterPro" id="IPR029047">
    <property type="entry name" value="HSP70_peptide-bd_sf"/>
</dbReference>
<evidence type="ECO:0000256" key="2">
    <source>
        <dbReference type="ARBA" id="ARBA00012554"/>
    </source>
</evidence>
<keyword evidence="3" id="KW-0963">Cytoplasm</keyword>
<evidence type="ECO:0000256" key="5">
    <source>
        <dbReference type="ARBA" id="ARBA00022801"/>
    </source>
</evidence>
<evidence type="ECO:0000256" key="7">
    <source>
        <dbReference type="ARBA" id="ARBA00023186"/>
    </source>
</evidence>
<keyword evidence="10" id="KW-0346">Stress response</keyword>
<sequence>MSDEVYEGAIGIDLGTTYSCVANYEGTNVEIIANEQGSFTTPSFVSFTSEERLIGEAAKNQAAMNPENTVFDVKRLIGRRFDDETVKKDIQSWPFKIVAQGDSPMVQVEYLGETKQFSPQEISAMVLVKMKEIAETKLGKKVEKAVITVPAYFNDNQRQATKDAGAIAGLNVLRIINEPTAAAIAYGLGSGKSEKERNVLIYDLGGGTFDVSLLHIQGGVFTVKATAGDTHLGGQDFDTNLLDHFKKEFTRKTKKDISGDARALRRLRTACERAKRTLSNATQTTVEIDSLFDGEDFNANITRARFEDLNQKAFAGTLDPVGQVLKDAAIDKSKVDEIVLVGGSTRIPKIQKLLSDFFGGKKLEKSINPDEAVAYGAAVQAGILSGKATSAETADLLLLDVVPLSLGVAMEGNIFAPVVPRGQTVPTIKKRTFTTVADNQQTVQFPVFQGERVNCEDNTSLGEFTLAPIPPMKAGDAVLEVVFEVDVNGILKVTATEKTSGRSANITISNAVGKLSSSDIENMINDAAKFKSSDEAFSKKFEGRQQLESYISRVEEMVSDPTTAIRLKRGQKEKIEAALSDAMAQLEVEDSTAEDLKKKELALKRVVTKAFSTR</sequence>
<dbReference type="PROSITE" id="PS01036">
    <property type="entry name" value="HSP70_3"/>
    <property type="match status" value="1"/>
</dbReference>
<gene>
    <name evidence="10" type="primary">SSB1</name>
    <name evidence="10" type="ORF">N0V87_000688</name>
</gene>
<dbReference type="FunFam" id="1.20.1270.10:FF:000014">
    <property type="entry name" value="Heat shock protein 70"/>
    <property type="match status" value="1"/>
</dbReference>
<evidence type="ECO:0000256" key="1">
    <source>
        <dbReference type="ARBA" id="ARBA00004496"/>
    </source>
</evidence>
<dbReference type="SUPFAM" id="SSF100920">
    <property type="entry name" value="Heat shock protein 70kD (HSP70), peptide-binding domain"/>
    <property type="match status" value="1"/>
</dbReference>
<dbReference type="GO" id="GO:0016787">
    <property type="term" value="F:hydrolase activity"/>
    <property type="evidence" value="ECO:0007669"/>
    <property type="project" value="UniProtKB-KW"/>
</dbReference>
<dbReference type="InterPro" id="IPR029048">
    <property type="entry name" value="HSP70_C_sf"/>
</dbReference>
<dbReference type="FunFam" id="3.30.420.40:FF:000172">
    <property type="entry name" value="Heat shock 70 kDa protein"/>
    <property type="match status" value="2"/>
</dbReference>
<dbReference type="InterPro" id="IPR013126">
    <property type="entry name" value="Hsp_70_fam"/>
</dbReference>
<dbReference type="EMBL" id="JAPEUV010000004">
    <property type="protein sequence ID" value="KAJ4342970.1"/>
    <property type="molecule type" value="Genomic_DNA"/>
</dbReference>
<dbReference type="FunFam" id="3.30.420.40:FF:000026">
    <property type="entry name" value="Heat shock protein 70"/>
    <property type="match status" value="1"/>
</dbReference>
<dbReference type="GO" id="GO:0140662">
    <property type="term" value="F:ATP-dependent protein folding chaperone"/>
    <property type="evidence" value="ECO:0007669"/>
    <property type="project" value="InterPro"/>
</dbReference>
<dbReference type="GO" id="GO:0005524">
    <property type="term" value="F:ATP binding"/>
    <property type="evidence" value="ECO:0007669"/>
    <property type="project" value="UniProtKB-KW"/>
</dbReference>
<dbReference type="Gene3D" id="3.30.420.40">
    <property type="match status" value="2"/>
</dbReference>
<evidence type="ECO:0000256" key="8">
    <source>
        <dbReference type="ARBA" id="ARBA00048056"/>
    </source>
</evidence>
<comment type="catalytic activity">
    <reaction evidence="8">
        <text>ATP + H2O = ADP + phosphate + H(+)</text>
        <dbReference type="Rhea" id="RHEA:13065"/>
        <dbReference type="ChEBI" id="CHEBI:15377"/>
        <dbReference type="ChEBI" id="CHEBI:15378"/>
        <dbReference type="ChEBI" id="CHEBI:30616"/>
        <dbReference type="ChEBI" id="CHEBI:43474"/>
        <dbReference type="ChEBI" id="CHEBI:456216"/>
        <dbReference type="EC" id="3.6.4.10"/>
    </reaction>
</comment>
<keyword evidence="5" id="KW-0378">Hydrolase</keyword>
<keyword evidence="6 9" id="KW-0067">ATP-binding</keyword>
<keyword evidence="11" id="KW-1185">Reference proteome</keyword>
<comment type="similarity">
    <text evidence="9">Belongs to the heat shock protein 70 family.</text>
</comment>
<dbReference type="PANTHER" id="PTHR19375">
    <property type="entry name" value="HEAT SHOCK PROTEIN 70KDA"/>
    <property type="match status" value="1"/>
</dbReference>
<dbReference type="FunFam" id="3.90.640.10:FF:000002">
    <property type="entry name" value="Heat shock 70 kDa"/>
    <property type="match status" value="1"/>
</dbReference>
<evidence type="ECO:0000256" key="3">
    <source>
        <dbReference type="ARBA" id="ARBA00022490"/>
    </source>
</evidence>
<dbReference type="PRINTS" id="PR00301">
    <property type="entry name" value="HEATSHOCK70"/>
</dbReference>
<organism evidence="10 11">
    <name type="scientific">Didymella glomerata</name>
    <dbReference type="NCBI Taxonomy" id="749621"/>
    <lineage>
        <taxon>Eukaryota</taxon>
        <taxon>Fungi</taxon>
        <taxon>Dikarya</taxon>
        <taxon>Ascomycota</taxon>
        <taxon>Pezizomycotina</taxon>
        <taxon>Dothideomycetes</taxon>
        <taxon>Pleosporomycetidae</taxon>
        <taxon>Pleosporales</taxon>
        <taxon>Pleosporineae</taxon>
        <taxon>Didymellaceae</taxon>
        <taxon>Didymella</taxon>
    </lineage>
</organism>
<dbReference type="Gene3D" id="1.20.1270.10">
    <property type="match status" value="1"/>
</dbReference>
<dbReference type="NCBIfam" id="NF001413">
    <property type="entry name" value="PRK00290.1"/>
    <property type="match status" value="1"/>
</dbReference>
<protein>
    <recommendedName>
        <fullName evidence="2">non-chaperonin molecular chaperone ATPase</fullName>
        <ecNumber evidence="2">3.6.4.10</ecNumber>
    </recommendedName>
</protein>
<dbReference type="EC" id="3.6.4.10" evidence="2"/>
<dbReference type="OrthoDB" id="2401965at2759"/>
<dbReference type="SUPFAM" id="SSF53067">
    <property type="entry name" value="Actin-like ATPase domain"/>
    <property type="match status" value="2"/>
</dbReference>
<reference evidence="10" key="1">
    <citation type="submission" date="2022-10" db="EMBL/GenBank/DDBJ databases">
        <title>Tapping the CABI collections for fungal endophytes: first genome assemblies for Collariella, Neodidymelliopsis, Ascochyta clinopodiicola, Didymella pomorum, Didymosphaeria variabile, Neocosmospora piperis and Neocucurbitaria cava.</title>
        <authorList>
            <person name="Hill R."/>
        </authorList>
    </citation>
    <scope>NUCLEOTIDE SEQUENCE</scope>
    <source>
        <strain evidence="10">IMI 360193</strain>
    </source>
</reference>
<evidence type="ECO:0000256" key="6">
    <source>
        <dbReference type="ARBA" id="ARBA00022840"/>
    </source>
</evidence>
<evidence type="ECO:0000256" key="9">
    <source>
        <dbReference type="RuleBase" id="RU003322"/>
    </source>
</evidence>
<keyword evidence="4 9" id="KW-0547">Nucleotide-binding</keyword>
<keyword evidence="7" id="KW-0143">Chaperone</keyword>
<dbReference type="Gene3D" id="2.60.34.10">
    <property type="entry name" value="Substrate Binding Domain Of DNAk, Chain A, domain 1"/>
    <property type="match status" value="1"/>
</dbReference>
<dbReference type="InterPro" id="IPR043129">
    <property type="entry name" value="ATPase_NBD"/>
</dbReference>
<name>A0A9W9C4E5_9PLEO</name>
<dbReference type="FunFam" id="3.30.30.30:FF:000005">
    <property type="entry name" value="Heat shock protein ssb1"/>
    <property type="match status" value="1"/>
</dbReference>
<dbReference type="PROSITE" id="PS00329">
    <property type="entry name" value="HSP70_2"/>
    <property type="match status" value="1"/>
</dbReference>
<dbReference type="Proteomes" id="UP001140562">
    <property type="component" value="Unassembled WGS sequence"/>
</dbReference>
<dbReference type="FunFam" id="2.60.34.10:FF:000004">
    <property type="entry name" value="Heat shock protein SSB1"/>
    <property type="match status" value="1"/>
</dbReference>
<comment type="subcellular location">
    <subcellularLocation>
        <location evidence="1">Cytoplasm</location>
    </subcellularLocation>
</comment>
<evidence type="ECO:0000313" key="11">
    <source>
        <dbReference type="Proteomes" id="UP001140562"/>
    </source>
</evidence>
<dbReference type="Gene3D" id="3.30.30.30">
    <property type="match status" value="1"/>
</dbReference>